<dbReference type="GO" id="GO:0030428">
    <property type="term" value="C:cell septum"/>
    <property type="evidence" value="ECO:0007669"/>
    <property type="project" value="TreeGrafter"/>
</dbReference>
<accession>A0A367V103</accession>
<feature type="compositionally biased region" description="Basic and acidic residues" evidence="1">
    <location>
        <begin position="1"/>
        <end position="14"/>
    </location>
</feature>
<dbReference type="InterPro" id="IPR052521">
    <property type="entry name" value="Cell_div_SPOR-domain"/>
</dbReference>
<dbReference type="SUPFAM" id="SSF110997">
    <property type="entry name" value="Sporulation related repeat"/>
    <property type="match status" value="1"/>
</dbReference>
<dbReference type="PANTHER" id="PTHR38687">
    <property type="entry name" value="CELL DIVISION PROTEIN DEDD-RELATED"/>
    <property type="match status" value="1"/>
</dbReference>
<feature type="compositionally biased region" description="Low complexity" evidence="1">
    <location>
        <begin position="168"/>
        <end position="190"/>
    </location>
</feature>
<dbReference type="PANTHER" id="PTHR38687:SF1">
    <property type="entry name" value="CELL DIVISION PROTEIN DEDD"/>
    <property type="match status" value="1"/>
</dbReference>
<sequence length="357" mass="37024">MADEDHTPKNDLRATPDAPTDPDAGQKDAPLPAFIYGRDGQGDGNGRRATRPGDRQNLNARIADMDRKTLLGLVTGAGMLGLVLFFAGMLVGAGLFMDSDDGARTAQTEQPEVEMLASAPDEPTVIEDATPDVTEPAAIPEISADSEDPVGDLIAQRSEALSDEATDSAEPAADATPEPESTETTPAEEPGIAAPEIRDVTGTADAPEAPDAPVVDEATESTETNTTQSAEQAAAPAEAEAEAEPATETADATQEPAPSAPAEDSTAATDGDKPFSVQVGAFKVHENAKQRADELRGEGLEVAVVVRGPESEGAWYYVRIGGYASLAAARDAAAKIKADHSLDGFPVRAEPNDRVVD</sequence>
<name>A0A367V103_9PROT</name>
<dbReference type="AlphaFoldDB" id="A0A367V103"/>
<evidence type="ECO:0000259" key="3">
    <source>
        <dbReference type="PROSITE" id="PS51724"/>
    </source>
</evidence>
<gene>
    <name evidence="4" type="ORF">TH6_20430</name>
</gene>
<keyword evidence="2" id="KW-0472">Membrane</keyword>
<feature type="compositionally biased region" description="Low complexity" evidence="1">
    <location>
        <begin position="226"/>
        <end position="238"/>
    </location>
</feature>
<dbReference type="Gene3D" id="3.30.70.1070">
    <property type="entry name" value="Sporulation related repeat"/>
    <property type="match status" value="1"/>
</dbReference>
<keyword evidence="2" id="KW-1133">Transmembrane helix</keyword>
<dbReference type="Proteomes" id="UP000253061">
    <property type="component" value="Unassembled WGS sequence"/>
</dbReference>
<evidence type="ECO:0000313" key="4">
    <source>
        <dbReference type="EMBL" id="RCK18866.1"/>
    </source>
</evidence>
<dbReference type="PROSITE" id="PS51724">
    <property type="entry name" value="SPOR"/>
    <property type="match status" value="1"/>
</dbReference>
<dbReference type="InterPro" id="IPR036680">
    <property type="entry name" value="SPOR-like_sf"/>
</dbReference>
<dbReference type="RefSeq" id="WP_062954073.1">
    <property type="nucleotide sequence ID" value="NZ_JPWB01000015.1"/>
</dbReference>
<comment type="caution">
    <text evidence="4">The sequence shown here is derived from an EMBL/GenBank/DDBJ whole genome shotgun (WGS) entry which is preliminary data.</text>
</comment>
<keyword evidence="2" id="KW-0812">Transmembrane</keyword>
<dbReference type="EMBL" id="JPWB01000015">
    <property type="protein sequence ID" value="RCK18866.1"/>
    <property type="molecule type" value="Genomic_DNA"/>
</dbReference>
<feature type="compositionally biased region" description="Low complexity" evidence="1">
    <location>
        <begin position="204"/>
        <end position="216"/>
    </location>
</feature>
<dbReference type="GO" id="GO:0032153">
    <property type="term" value="C:cell division site"/>
    <property type="evidence" value="ECO:0007669"/>
    <property type="project" value="TreeGrafter"/>
</dbReference>
<evidence type="ECO:0000256" key="1">
    <source>
        <dbReference type="SAM" id="MobiDB-lite"/>
    </source>
</evidence>
<feature type="region of interest" description="Disordered" evidence="1">
    <location>
        <begin position="115"/>
        <end position="274"/>
    </location>
</feature>
<reference evidence="4 5" key="1">
    <citation type="submission" date="2014-07" db="EMBL/GenBank/DDBJ databases">
        <title>Draft genome sequence of Thalassospira profundimaris R8-17.</title>
        <authorList>
            <person name="Lai Q."/>
            <person name="Shao Z."/>
        </authorList>
    </citation>
    <scope>NUCLEOTIDE SEQUENCE [LARGE SCALE GENOMIC DNA]</scope>
    <source>
        <strain evidence="4 5">R8-17</strain>
    </source>
</reference>
<proteinExistence type="predicted"/>
<feature type="domain" description="SPOR" evidence="3">
    <location>
        <begin position="269"/>
        <end position="349"/>
    </location>
</feature>
<feature type="region of interest" description="Disordered" evidence="1">
    <location>
        <begin position="1"/>
        <end position="54"/>
    </location>
</feature>
<evidence type="ECO:0000313" key="5">
    <source>
        <dbReference type="Proteomes" id="UP000253061"/>
    </source>
</evidence>
<dbReference type="GO" id="GO:0032506">
    <property type="term" value="P:cytokinetic process"/>
    <property type="evidence" value="ECO:0007669"/>
    <property type="project" value="TreeGrafter"/>
</dbReference>
<organism evidence="4 5">
    <name type="scientific">Thalassospira profundimaris</name>
    <dbReference type="NCBI Taxonomy" id="502049"/>
    <lineage>
        <taxon>Bacteria</taxon>
        <taxon>Pseudomonadati</taxon>
        <taxon>Pseudomonadota</taxon>
        <taxon>Alphaproteobacteria</taxon>
        <taxon>Rhodospirillales</taxon>
        <taxon>Thalassospiraceae</taxon>
        <taxon>Thalassospira</taxon>
    </lineage>
</organism>
<dbReference type="GO" id="GO:0042834">
    <property type="term" value="F:peptidoglycan binding"/>
    <property type="evidence" value="ECO:0007669"/>
    <property type="project" value="InterPro"/>
</dbReference>
<feature type="transmembrane region" description="Helical" evidence="2">
    <location>
        <begin position="70"/>
        <end position="97"/>
    </location>
</feature>
<dbReference type="InterPro" id="IPR007730">
    <property type="entry name" value="SPOR-like_dom"/>
</dbReference>
<dbReference type="Pfam" id="PF05036">
    <property type="entry name" value="SPOR"/>
    <property type="match status" value="1"/>
</dbReference>
<evidence type="ECO:0000256" key="2">
    <source>
        <dbReference type="SAM" id="Phobius"/>
    </source>
</evidence>
<feature type="compositionally biased region" description="Low complexity" evidence="1">
    <location>
        <begin position="246"/>
        <end position="257"/>
    </location>
</feature>
<protein>
    <recommendedName>
        <fullName evidence="3">SPOR domain-containing protein</fullName>
    </recommendedName>
</protein>